<evidence type="ECO:0000313" key="2">
    <source>
        <dbReference type="Proteomes" id="UP000017248"/>
    </source>
</evidence>
<gene>
    <name evidence="1" type="ORF">LHCIRMBIA951_01320</name>
</gene>
<sequence>MPLNKVMGVPLALVRE</sequence>
<proteinExistence type="predicted"/>
<organism evidence="1 2">
    <name type="scientific">Lactobacillus helveticus CIRM-BIA 951</name>
    <dbReference type="NCBI Taxonomy" id="1226334"/>
    <lineage>
        <taxon>Bacteria</taxon>
        <taxon>Bacillati</taxon>
        <taxon>Bacillota</taxon>
        <taxon>Bacilli</taxon>
        <taxon>Lactobacillales</taxon>
        <taxon>Lactobacillaceae</taxon>
        <taxon>Lactobacillus</taxon>
    </lineage>
</organism>
<dbReference type="Proteomes" id="UP000017248">
    <property type="component" value="Unassembled WGS sequence"/>
</dbReference>
<protein>
    <submittedName>
        <fullName evidence="1">Uncharacterized protein</fullName>
    </submittedName>
</protein>
<dbReference type="AlphaFoldDB" id="U6F4K6"/>
<evidence type="ECO:0000313" key="1">
    <source>
        <dbReference type="EMBL" id="CDI58896.1"/>
    </source>
</evidence>
<name>U6F4K6_LACHE</name>
<reference evidence="1" key="1">
    <citation type="submission" date="2013-09" db="EMBL/GenBank/DDBJ databases">
        <title>Draft Genome Sequence of five Lactobacillus helveticus strains CIRM-BIA 101T, 103, 104, 951 and 953 isolated from milk product.</title>
        <authorList>
            <person name="Valence F."/>
            <person name="Chuat V."/>
            <person name="Ma L."/>
            <person name="Creno S."/>
            <person name="Falentin H."/>
            <person name="Lortal S."/>
            <person name="Bizet C."/>
            <person name="Clermont D."/>
            <person name="Loux V."/>
            <person name="Bouchier C."/>
            <person name="Cousin S."/>
        </authorList>
    </citation>
    <scope>NUCLEOTIDE SEQUENCE [LARGE SCALE GENOMIC DNA]</scope>
    <source>
        <strain evidence="1">CIRM-BIA 951</strain>
    </source>
</reference>
<comment type="caution">
    <text evidence="1">The sequence shown here is derived from an EMBL/GenBank/DDBJ whole genome shotgun (WGS) entry which is preliminary data.</text>
</comment>
<dbReference type="HOGENOM" id="CLU_3433039_0_0_9"/>
<keyword evidence="2" id="KW-1185">Reference proteome</keyword>
<dbReference type="EMBL" id="CBUK010000118">
    <property type="protein sequence ID" value="CDI58896.1"/>
    <property type="molecule type" value="Genomic_DNA"/>
</dbReference>
<accession>U6F4K6</accession>